<dbReference type="PANTHER" id="PTHR43033:SF1">
    <property type="entry name" value="TRNA(ILE)-LYSIDINE SYNTHASE-RELATED"/>
    <property type="match status" value="1"/>
</dbReference>
<evidence type="ECO:0000313" key="12">
    <source>
        <dbReference type="Proteomes" id="UP000192722"/>
    </source>
</evidence>
<reference evidence="10" key="4">
    <citation type="submission" date="2022-09" db="EMBL/GenBank/DDBJ databases">
        <title>Rouxiella aceris sp. nov., isolated from tree sap and emended description of the genus Rhouxiella.</title>
        <authorList>
            <person name="Kim I.S."/>
        </authorList>
    </citation>
    <scope>NUCLEOTIDE SEQUENCE</scope>
    <source>
        <strain evidence="10">SAP-2</strain>
    </source>
</reference>
<dbReference type="SUPFAM" id="SSF56037">
    <property type="entry name" value="PheT/TilS domain"/>
    <property type="match status" value="1"/>
</dbReference>
<dbReference type="HAMAP" id="MF_01161">
    <property type="entry name" value="tRNA_Ile_lys_synt"/>
    <property type="match status" value="1"/>
</dbReference>
<comment type="similarity">
    <text evidence="8">Belongs to the tRNA(Ile)-lysidine synthase family.</text>
</comment>
<keyword evidence="6 8" id="KW-0067">ATP-binding</keyword>
<reference evidence="11 12" key="2">
    <citation type="journal article" date="2017" name="Int. J. Syst. Evol. Microbiol.">
        <title>Rouxiella badensis sp. nov. and Rouxiella silvae sp. nov. isolated from peat bog soil in Germany and emendation of the genus description.</title>
        <authorList>
            <person name="Le Fleche-Mateos A."/>
            <person name="Kugler J.H."/>
            <person name="Hansen S.H."/>
            <person name="Syldatk C."/>
            <person name="Hausmann R."/>
            <person name="Lomprez F."/>
            <person name="Vandenbogaert M."/>
            <person name="Manuguerra J.C."/>
            <person name="Grimont P.A."/>
        </authorList>
    </citation>
    <scope>NUCLEOTIDE SEQUENCE [LARGE SCALE GENOMIC DNA]</scope>
    <source>
        <strain evidence="11 12">213</strain>
    </source>
</reference>
<dbReference type="InterPro" id="IPR012094">
    <property type="entry name" value="tRNA_Ile_lys_synt"/>
</dbReference>
<dbReference type="Proteomes" id="UP000192722">
    <property type="component" value="Unassembled WGS sequence"/>
</dbReference>
<evidence type="ECO:0000313" key="10">
    <source>
        <dbReference type="EMBL" id="MBF6635819.1"/>
    </source>
</evidence>
<dbReference type="NCBIfam" id="TIGR02432">
    <property type="entry name" value="lysidine_TilS_N"/>
    <property type="match status" value="1"/>
</dbReference>
<evidence type="ECO:0000256" key="6">
    <source>
        <dbReference type="ARBA" id="ARBA00022840"/>
    </source>
</evidence>
<dbReference type="Gene3D" id="1.20.59.20">
    <property type="match status" value="1"/>
</dbReference>
<dbReference type="InterPro" id="IPR014729">
    <property type="entry name" value="Rossmann-like_a/b/a_fold"/>
</dbReference>
<evidence type="ECO:0000256" key="2">
    <source>
        <dbReference type="ARBA" id="ARBA00022490"/>
    </source>
</evidence>
<dbReference type="Pfam" id="PF11734">
    <property type="entry name" value="TilS_C"/>
    <property type="match status" value="1"/>
</dbReference>
<dbReference type="NCBIfam" id="NF007942">
    <property type="entry name" value="PRK10660.1"/>
    <property type="match status" value="1"/>
</dbReference>
<dbReference type="SMART" id="SM00977">
    <property type="entry name" value="TilS_C"/>
    <property type="match status" value="1"/>
</dbReference>
<evidence type="ECO:0000256" key="4">
    <source>
        <dbReference type="ARBA" id="ARBA00022694"/>
    </source>
</evidence>
<dbReference type="RefSeq" id="WP_084983576.1">
    <property type="nucleotide sequence ID" value="NZ_CBCSCF010000018.1"/>
</dbReference>
<dbReference type="Gene3D" id="3.40.50.620">
    <property type="entry name" value="HUPs"/>
    <property type="match status" value="1"/>
</dbReference>
<dbReference type="EMBL" id="MRWD01000038">
    <property type="protein sequence ID" value="ORJ20315.1"/>
    <property type="molecule type" value="Genomic_DNA"/>
</dbReference>
<keyword evidence="2 8" id="KW-0963">Cytoplasm</keyword>
<dbReference type="InterPro" id="IPR015262">
    <property type="entry name" value="tRNA_Ile_lys_synt_subst-bd"/>
</dbReference>
<gene>
    <name evidence="8 10" type="primary">tilS</name>
    <name evidence="11" type="ORF">BS639_15750</name>
    <name evidence="10" type="ORF">ITX54_03960</name>
</gene>
<evidence type="ECO:0000313" key="11">
    <source>
        <dbReference type="EMBL" id="ORJ20315.1"/>
    </source>
</evidence>
<dbReference type="SUPFAM" id="SSF82829">
    <property type="entry name" value="MesJ substrate recognition domain-like"/>
    <property type="match status" value="1"/>
</dbReference>
<dbReference type="GO" id="GO:0005524">
    <property type="term" value="F:ATP binding"/>
    <property type="evidence" value="ECO:0007669"/>
    <property type="project" value="UniProtKB-UniRule"/>
</dbReference>
<dbReference type="Pfam" id="PF01171">
    <property type="entry name" value="ATP_bind_3"/>
    <property type="match status" value="1"/>
</dbReference>
<keyword evidence="12" id="KW-1185">Reference proteome</keyword>
<proteinExistence type="inferred from homology"/>
<evidence type="ECO:0000256" key="8">
    <source>
        <dbReference type="HAMAP-Rule" id="MF_01161"/>
    </source>
</evidence>
<dbReference type="EC" id="6.3.4.19" evidence="8"/>
<evidence type="ECO:0000256" key="1">
    <source>
        <dbReference type="ARBA" id="ARBA00004496"/>
    </source>
</evidence>
<keyword evidence="3 8" id="KW-0436">Ligase</keyword>
<dbReference type="EMBL" id="JADMKS010000002">
    <property type="protein sequence ID" value="MBF6635819.1"/>
    <property type="molecule type" value="Genomic_DNA"/>
</dbReference>
<evidence type="ECO:0000256" key="3">
    <source>
        <dbReference type="ARBA" id="ARBA00022598"/>
    </source>
</evidence>
<keyword evidence="5 8" id="KW-0547">Nucleotide-binding</keyword>
<dbReference type="CDD" id="cd01992">
    <property type="entry name" value="TilS_N"/>
    <property type="match status" value="1"/>
</dbReference>
<reference evidence="10" key="3">
    <citation type="submission" date="2020-11" db="EMBL/GenBank/DDBJ databases">
        <authorList>
            <person name="Lee S.D."/>
        </authorList>
    </citation>
    <scope>NUCLEOTIDE SEQUENCE</scope>
    <source>
        <strain evidence="10">SAP-2</strain>
    </source>
</reference>
<dbReference type="GO" id="GO:0032267">
    <property type="term" value="F:tRNA(Ile)-lysidine synthase activity"/>
    <property type="evidence" value="ECO:0007669"/>
    <property type="project" value="UniProtKB-EC"/>
</dbReference>
<comment type="subcellular location">
    <subcellularLocation>
        <location evidence="1 8">Cytoplasm</location>
    </subcellularLocation>
</comment>
<dbReference type="Proteomes" id="UP000705283">
    <property type="component" value="Unassembled WGS sequence"/>
</dbReference>
<reference evidence="11" key="1">
    <citation type="submission" date="2016-12" db="EMBL/GenBank/DDBJ databases">
        <authorList>
            <person name="Le Fleche-Mateos A."/>
        </authorList>
    </citation>
    <scope>NUCLEOTIDE SEQUENCE</scope>
    <source>
        <strain evidence="11">213</strain>
    </source>
</reference>
<dbReference type="InterPro" id="IPR012795">
    <property type="entry name" value="tRNA_Ile_lys_synt_N"/>
</dbReference>
<dbReference type="InterPro" id="IPR011063">
    <property type="entry name" value="TilS/TtcA_N"/>
</dbReference>
<dbReference type="AlphaFoldDB" id="A0AA41BVH4"/>
<feature type="binding site" evidence="8">
    <location>
        <begin position="21"/>
        <end position="26"/>
    </location>
    <ligand>
        <name>ATP</name>
        <dbReference type="ChEBI" id="CHEBI:30616"/>
    </ligand>
</feature>
<dbReference type="SUPFAM" id="SSF52402">
    <property type="entry name" value="Adenine nucleotide alpha hydrolases-like"/>
    <property type="match status" value="1"/>
</dbReference>
<dbReference type="GO" id="GO:0005737">
    <property type="term" value="C:cytoplasm"/>
    <property type="evidence" value="ECO:0007669"/>
    <property type="project" value="UniProtKB-SubCell"/>
</dbReference>
<dbReference type="InterPro" id="IPR012796">
    <property type="entry name" value="Lysidine-tRNA-synth_C"/>
</dbReference>
<evidence type="ECO:0000259" key="9">
    <source>
        <dbReference type="SMART" id="SM00977"/>
    </source>
</evidence>
<organism evidence="10 13">
    <name type="scientific">Rouxiella silvae</name>
    <dbReference type="NCBI Taxonomy" id="1646373"/>
    <lineage>
        <taxon>Bacteria</taxon>
        <taxon>Pseudomonadati</taxon>
        <taxon>Pseudomonadota</taxon>
        <taxon>Gammaproteobacteria</taxon>
        <taxon>Enterobacterales</taxon>
        <taxon>Yersiniaceae</taxon>
        <taxon>Rouxiella</taxon>
    </lineage>
</organism>
<dbReference type="NCBIfam" id="TIGR02433">
    <property type="entry name" value="lysidine_TilS_C"/>
    <property type="match status" value="1"/>
</dbReference>
<sequence>MLLEHLTQLLGDKSRLCVAFSGGLDSTVLLHALVQLRASSMPHLQLRAVHVNHGLSTHAQRWSDSCRERCGHWQVDFLAISVTVDARAGGVEAAARGARYQALDGNLQEGETLLTAQHLNDQCETFLLALKRGSGPAGLSSMSASTTLGAHALLRPLLYVEREKLEDYARLHQLDWVEDDSNQNSRFDRNFLRLEVLPLLYQRWPHFAAATARSAILCAEQESLLDELLQEGLEQLIDEKGSLSITGLQSLSAPRRFALIRRWLAIQGAKMPSREQLQRIWDEVATSQEDAEPQLRLGENSIRRFRQRLYWLRPMQSLKETVLDWAGDKPLDLPDGLGTLTLDNSAQQGQWVRKPYANETLSVRFHARGYLHIVGRDRSRQIKKLWQELNVPPWERERIPLIFYNEKPIAAAGLFITHEALTQGPQEAHWSLLWKTESE</sequence>
<comment type="caution">
    <text evidence="10">The sequence shown here is derived from an EMBL/GenBank/DDBJ whole genome shotgun (WGS) entry which is preliminary data.</text>
</comment>
<protein>
    <recommendedName>
        <fullName evidence="8">tRNA(Ile)-lysidine synthase</fullName>
        <ecNumber evidence="8">6.3.4.19</ecNumber>
    </recommendedName>
    <alternativeName>
        <fullName evidence="8">tRNA(Ile)-2-lysyl-cytidine synthase</fullName>
    </alternativeName>
    <alternativeName>
        <fullName evidence="8">tRNA(Ile)-lysidine synthetase</fullName>
    </alternativeName>
</protein>
<dbReference type="Pfam" id="PF09179">
    <property type="entry name" value="TilS"/>
    <property type="match status" value="1"/>
</dbReference>
<comment type="catalytic activity">
    <reaction evidence="7 8">
        <text>cytidine(34) in tRNA(Ile2) + L-lysine + ATP = lysidine(34) in tRNA(Ile2) + AMP + diphosphate + H(+)</text>
        <dbReference type="Rhea" id="RHEA:43744"/>
        <dbReference type="Rhea" id="RHEA-COMP:10625"/>
        <dbReference type="Rhea" id="RHEA-COMP:10670"/>
        <dbReference type="ChEBI" id="CHEBI:15378"/>
        <dbReference type="ChEBI" id="CHEBI:30616"/>
        <dbReference type="ChEBI" id="CHEBI:32551"/>
        <dbReference type="ChEBI" id="CHEBI:33019"/>
        <dbReference type="ChEBI" id="CHEBI:82748"/>
        <dbReference type="ChEBI" id="CHEBI:83665"/>
        <dbReference type="ChEBI" id="CHEBI:456215"/>
        <dbReference type="EC" id="6.3.4.19"/>
    </reaction>
</comment>
<feature type="domain" description="Lysidine-tRNA(Ile) synthetase C-terminal" evidence="9">
    <location>
        <begin position="361"/>
        <end position="432"/>
    </location>
</feature>
<accession>A0AA41BVH4</accession>
<comment type="function">
    <text evidence="8">Ligates lysine onto the cytidine present at position 34 of the AUA codon-specific tRNA(Ile) that contains the anticodon CAU, in an ATP-dependent manner. Cytidine is converted to lysidine, thus changing the amino acid specificity of the tRNA from methionine to isoleucine.</text>
</comment>
<name>A0AA41BVH4_9GAMM</name>
<comment type="domain">
    <text evidence="8">The N-terminal region contains the highly conserved SGGXDS motif, predicted to be a P-loop motif involved in ATP binding.</text>
</comment>
<dbReference type="PANTHER" id="PTHR43033">
    <property type="entry name" value="TRNA(ILE)-LYSIDINE SYNTHASE-RELATED"/>
    <property type="match status" value="1"/>
</dbReference>
<evidence type="ECO:0000313" key="13">
    <source>
        <dbReference type="Proteomes" id="UP000705283"/>
    </source>
</evidence>
<evidence type="ECO:0000256" key="7">
    <source>
        <dbReference type="ARBA" id="ARBA00048539"/>
    </source>
</evidence>
<dbReference type="GO" id="GO:0006400">
    <property type="term" value="P:tRNA modification"/>
    <property type="evidence" value="ECO:0007669"/>
    <property type="project" value="UniProtKB-UniRule"/>
</dbReference>
<keyword evidence="4 8" id="KW-0819">tRNA processing</keyword>
<evidence type="ECO:0000256" key="5">
    <source>
        <dbReference type="ARBA" id="ARBA00022741"/>
    </source>
</evidence>